<dbReference type="Pfam" id="PF13561">
    <property type="entry name" value="adh_short_C2"/>
    <property type="match status" value="1"/>
</dbReference>
<dbReference type="PANTHER" id="PTHR43639:SF1">
    <property type="entry name" value="SHORT-CHAIN DEHYDROGENASE_REDUCTASE FAMILY PROTEIN"/>
    <property type="match status" value="1"/>
</dbReference>
<gene>
    <name evidence="3" type="ORF">DBW71_02025</name>
</gene>
<dbReference type="PRINTS" id="PR00081">
    <property type="entry name" value="GDHRDH"/>
</dbReference>
<proteinExistence type="inferred from homology"/>
<dbReference type="EMBL" id="QOQD01000004">
    <property type="protein sequence ID" value="RCL73871.1"/>
    <property type="molecule type" value="Genomic_DNA"/>
</dbReference>
<comment type="similarity">
    <text evidence="1">Belongs to the short-chain dehydrogenases/reductases (SDR) family.</text>
</comment>
<evidence type="ECO:0000256" key="1">
    <source>
        <dbReference type="ARBA" id="ARBA00006484"/>
    </source>
</evidence>
<accession>A0A368DRN9</accession>
<evidence type="ECO:0000313" key="3">
    <source>
        <dbReference type="EMBL" id="RCL73871.1"/>
    </source>
</evidence>
<dbReference type="PANTHER" id="PTHR43639">
    <property type="entry name" value="OXIDOREDUCTASE, SHORT-CHAIN DEHYDROGENASE/REDUCTASE FAMILY (AFU_ORTHOLOGUE AFUA_5G02870)"/>
    <property type="match status" value="1"/>
</dbReference>
<evidence type="ECO:0000313" key="4">
    <source>
        <dbReference type="Proteomes" id="UP000253570"/>
    </source>
</evidence>
<dbReference type="Gene3D" id="3.40.50.720">
    <property type="entry name" value="NAD(P)-binding Rossmann-like Domain"/>
    <property type="match status" value="1"/>
</dbReference>
<reference evidence="3 4" key="1">
    <citation type="journal article" date="2018" name="Microbiome">
        <title>Fine metagenomic profile of the Mediterranean stratified and mixed water columns revealed by assembly and recruitment.</title>
        <authorList>
            <person name="Haro-Moreno J.M."/>
            <person name="Lopez-Perez M."/>
            <person name="De La Torre J.R."/>
            <person name="Picazo A."/>
            <person name="Camacho A."/>
            <person name="Rodriguez-Valera F."/>
        </authorList>
    </citation>
    <scope>NUCLEOTIDE SEQUENCE [LARGE SCALE GENOMIC DNA]</scope>
    <source>
        <strain evidence="3">MED-G57</strain>
    </source>
</reference>
<keyword evidence="2" id="KW-0560">Oxidoreductase</keyword>
<sequence length="254" mass="28303">MKTILITGAAKRIGESIVRSLAVDGHNILIHYNNSENEAKKLQNYLKNKKIASSIYKSNLENEKDIETLLEKINSDYGNKLDTIINCASTFGLDSAKNVNSKSFDKHMSTNLLAPIILSKYLANNCVRTRDNNIINIIDQRVLRLNPSYFSYSISKYGLWGATKMMAQEYSPYVRVNGIAPGPIIANTDQSEADFDKEASNTPLGHKPDIYDISNAIKFILSTKSVTGQIIAIDSGQHLSWETPDFVPAKKIDK</sequence>
<dbReference type="Proteomes" id="UP000253570">
    <property type="component" value="Unassembled WGS sequence"/>
</dbReference>
<dbReference type="InterPro" id="IPR002347">
    <property type="entry name" value="SDR_fam"/>
</dbReference>
<comment type="caution">
    <text evidence="3">The sequence shown here is derived from an EMBL/GenBank/DDBJ whole genome shotgun (WGS) entry which is preliminary data.</text>
</comment>
<organism evidence="3 4">
    <name type="scientific">PS1 clade bacterium</name>
    <dbReference type="NCBI Taxonomy" id="2175152"/>
    <lineage>
        <taxon>Bacteria</taxon>
        <taxon>Pseudomonadati</taxon>
        <taxon>Pseudomonadota</taxon>
        <taxon>Alphaproteobacteria</taxon>
        <taxon>PS1 clade</taxon>
    </lineage>
</organism>
<dbReference type="SUPFAM" id="SSF51735">
    <property type="entry name" value="NAD(P)-binding Rossmann-fold domains"/>
    <property type="match status" value="1"/>
</dbReference>
<protein>
    <submittedName>
        <fullName evidence="3">SDR family NAD(P)-dependent oxidoreductase</fullName>
    </submittedName>
</protein>
<dbReference type="AlphaFoldDB" id="A0A368DRN9"/>
<dbReference type="GO" id="GO:0016491">
    <property type="term" value="F:oxidoreductase activity"/>
    <property type="evidence" value="ECO:0007669"/>
    <property type="project" value="UniProtKB-KW"/>
</dbReference>
<dbReference type="InterPro" id="IPR036291">
    <property type="entry name" value="NAD(P)-bd_dom_sf"/>
</dbReference>
<evidence type="ECO:0000256" key="2">
    <source>
        <dbReference type="ARBA" id="ARBA00023002"/>
    </source>
</evidence>
<name>A0A368DRN9_9PROT</name>